<dbReference type="Proteomes" id="UP000253744">
    <property type="component" value="Plasmid pDrdII"/>
</dbReference>
<dbReference type="Pfam" id="PF01656">
    <property type="entry name" value="CbiA"/>
    <property type="match status" value="1"/>
</dbReference>
<dbReference type="EMBL" id="CP031161">
    <property type="protein sequence ID" value="AXH00515.1"/>
    <property type="molecule type" value="Genomic_DNA"/>
</dbReference>
<dbReference type="RefSeq" id="WP_114673178.1">
    <property type="nucleotide sequence ID" value="NZ_CP031161.1"/>
</dbReference>
<dbReference type="PIRSF" id="PIRSF009320">
    <property type="entry name" value="Nuc_binding_HP_1000"/>
    <property type="match status" value="1"/>
</dbReference>
<evidence type="ECO:0000313" key="3">
    <source>
        <dbReference type="Proteomes" id="UP000253744"/>
    </source>
</evidence>
<dbReference type="AlphaFoldDB" id="A0A345ILE2"/>
<gene>
    <name evidence="2" type="ORF">DVJ83_15145</name>
</gene>
<evidence type="ECO:0000259" key="1">
    <source>
        <dbReference type="Pfam" id="PF01656"/>
    </source>
</evidence>
<dbReference type="Gene3D" id="3.40.50.300">
    <property type="entry name" value="P-loop containing nucleotide triphosphate hydrolases"/>
    <property type="match status" value="1"/>
</dbReference>
<geneLocation type="plasmid" evidence="3">
    <name>pdrdii</name>
</geneLocation>
<sequence>MTKLKRIAVTSEKGGVGKSTLALNLAGALAEQGKTVLVDEDERIQSCLQWAELAPLPFEVVAPAQVEPALLKGVKYLVVDSEGRPEVEDLLNLAKEFELVLIPCGVSRLEISSTLKLWKRLRAEGTLENVRVVITKSAPVGRMGQEARDALREAGVAVLETVVRRYAAHERAAENGGLVRDVRDPKADDAWQDILGVASEVSQ</sequence>
<reference evidence="2 3" key="1">
    <citation type="submission" date="2018-07" db="EMBL/GenBank/DDBJ databases">
        <title>Complete Genome and Methylome Analysis of Deinococcus wulumuqiensis NEB 479.</title>
        <authorList>
            <person name="Fomenkov A."/>
            <person name="Luyten Y."/>
            <person name="Vincze T."/>
            <person name="Anton B.P."/>
            <person name="Clark T."/>
            <person name="Roberts R.J."/>
            <person name="Morgan R.D."/>
        </authorList>
    </citation>
    <scope>NUCLEOTIDE SEQUENCE [LARGE SCALE GENOMIC DNA]</scope>
    <source>
        <strain evidence="2 3">NEB 479</strain>
        <plasmid evidence="3">Plasmid pdrdii</plasmid>
    </source>
</reference>
<name>A0A345ILE2_9DEIO</name>
<protein>
    <submittedName>
        <fullName evidence="2">ParA family protein</fullName>
    </submittedName>
</protein>
<dbReference type="SUPFAM" id="SSF52540">
    <property type="entry name" value="P-loop containing nucleoside triphosphate hydrolases"/>
    <property type="match status" value="1"/>
</dbReference>
<evidence type="ECO:0000313" key="2">
    <source>
        <dbReference type="EMBL" id="AXH00515.1"/>
    </source>
</evidence>
<organism evidence="2 3">
    <name type="scientific">Deinococcus wulumuqiensis</name>
    <dbReference type="NCBI Taxonomy" id="980427"/>
    <lineage>
        <taxon>Bacteria</taxon>
        <taxon>Thermotogati</taxon>
        <taxon>Deinococcota</taxon>
        <taxon>Deinococci</taxon>
        <taxon>Deinococcales</taxon>
        <taxon>Deinococcaceae</taxon>
        <taxon>Deinococcus</taxon>
    </lineage>
</organism>
<dbReference type="PANTHER" id="PTHR13696">
    <property type="entry name" value="P-LOOP CONTAINING NUCLEOSIDE TRIPHOSPHATE HYDROLASE"/>
    <property type="match status" value="1"/>
</dbReference>
<dbReference type="InterPro" id="IPR027417">
    <property type="entry name" value="P-loop_NTPase"/>
</dbReference>
<keyword evidence="2" id="KW-0614">Plasmid</keyword>
<feature type="domain" description="CobQ/CobB/MinD/ParA nucleotide binding" evidence="1">
    <location>
        <begin position="7"/>
        <end position="176"/>
    </location>
</feature>
<dbReference type="InterPro" id="IPR002586">
    <property type="entry name" value="CobQ/CobB/MinD/ParA_Nub-bd_dom"/>
</dbReference>
<accession>A0A345ILE2</accession>
<dbReference type="PANTHER" id="PTHR13696:SF96">
    <property type="entry name" value="COBQ_COBB_MIND_PARA NUCLEOTIDE BINDING DOMAIN-CONTAINING PROTEIN"/>
    <property type="match status" value="1"/>
</dbReference>
<dbReference type="InterPro" id="IPR050678">
    <property type="entry name" value="DNA_Partitioning_ATPase"/>
</dbReference>
<proteinExistence type="predicted"/>
<dbReference type="KEGG" id="dwu:DVJ83_15145"/>